<dbReference type="Gene3D" id="3.30.200.20">
    <property type="entry name" value="Phosphorylase Kinase, domain 1"/>
    <property type="match status" value="1"/>
</dbReference>
<protein>
    <recommendedName>
        <fullName evidence="2">Protein kinase domain-containing protein</fullName>
    </recommendedName>
</protein>
<reference evidence="3" key="1">
    <citation type="submission" date="2022-08" db="EMBL/GenBank/DDBJ databases">
        <authorList>
            <consortium name="DOE Joint Genome Institute"/>
            <person name="Min B."/>
            <person name="Riley R."/>
            <person name="Sierra-Patev S."/>
            <person name="Naranjo-Ortiz M."/>
            <person name="Looney B."/>
            <person name="Konkel Z."/>
            <person name="Slot J.C."/>
            <person name="Sakamoto Y."/>
            <person name="Steenwyk J.L."/>
            <person name="Rokas A."/>
            <person name="Carro J."/>
            <person name="Camarero S."/>
            <person name="Ferreira P."/>
            <person name="Molpeceres G."/>
            <person name="Ruiz-Duenas F.J."/>
            <person name="Serrano A."/>
            <person name="Henrissat B."/>
            <person name="Drula E."/>
            <person name="Hughes K.W."/>
            <person name="Mata J.L."/>
            <person name="Ishikawa N.K."/>
            <person name="Vargas-Isla R."/>
            <person name="Ushijima S."/>
            <person name="Smith C.A."/>
            <person name="Ahrendt S."/>
            <person name="Andreopoulos W."/>
            <person name="He G."/>
            <person name="Labutti K."/>
            <person name="Lipzen A."/>
            <person name="Ng V."/>
            <person name="Sandor L."/>
            <person name="Barry K."/>
            <person name="Martinez A.T."/>
            <person name="Xiao Y."/>
            <person name="Gibbons J.G."/>
            <person name="Terashima K."/>
            <person name="Hibbett D.S."/>
            <person name="Grigoriev I.V."/>
        </authorList>
    </citation>
    <scope>NUCLEOTIDE SEQUENCE</scope>
    <source>
        <strain evidence="3">TFB10827</strain>
    </source>
</reference>
<evidence type="ECO:0000256" key="1">
    <source>
        <dbReference type="SAM" id="MobiDB-lite"/>
    </source>
</evidence>
<name>A0ABQ8QMS1_9AGAR</name>
<dbReference type="SUPFAM" id="SSF56112">
    <property type="entry name" value="Protein kinase-like (PK-like)"/>
    <property type="match status" value="1"/>
</dbReference>
<evidence type="ECO:0000259" key="2">
    <source>
        <dbReference type="PROSITE" id="PS50011"/>
    </source>
</evidence>
<dbReference type="EMBL" id="MU790531">
    <property type="protein sequence ID" value="KAJ3999830.1"/>
    <property type="molecule type" value="Genomic_DNA"/>
</dbReference>
<dbReference type="Proteomes" id="UP001163828">
    <property type="component" value="Unassembled WGS sequence"/>
</dbReference>
<feature type="domain" description="Protein kinase" evidence="2">
    <location>
        <begin position="79"/>
        <end position="420"/>
    </location>
</feature>
<proteinExistence type="predicted"/>
<gene>
    <name evidence="3" type="ORF">F5050DRAFT_1564133</name>
</gene>
<accession>A0ABQ8QMS1</accession>
<feature type="region of interest" description="Disordered" evidence="1">
    <location>
        <begin position="1"/>
        <end position="27"/>
    </location>
</feature>
<dbReference type="Gene3D" id="1.10.510.10">
    <property type="entry name" value="Transferase(Phosphotransferase) domain 1"/>
    <property type="match status" value="1"/>
</dbReference>
<evidence type="ECO:0000313" key="4">
    <source>
        <dbReference type="Proteomes" id="UP001163828"/>
    </source>
</evidence>
<comment type="caution">
    <text evidence="3">The sequence shown here is derived from an EMBL/GenBank/DDBJ whole genome shotgun (WGS) entry which is preliminary data.</text>
</comment>
<evidence type="ECO:0000313" key="3">
    <source>
        <dbReference type="EMBL" id="KAJ3999830.1"/>
    </source>
</evidence>
<dbReference type="SMART" id="SM00220">
    <property type="entry name" value="S_TKc"/>
    <property type="match status" value="1"/>
</dbReference>
<dbReference type="PROSITE" id="PS50011">
    <property type="entry name" value="PROTEIN_KINASE_DOM"/>
    <property type="match status" value="1"/>
</dbReference>
<dbReference type="InterPro" id="IPR000719">
    <property type="entry name" value="Prot_kinase_dom"/>
</dbReference>
<organism evidence="3 4">
    <name type="scientific">Lentinula boryana</name>
    <dbReference type="NCBI Taxonomy" id="40481"/>
    <lineage>
        <taxon>Eukaryota</taxon>
        <taxon>Fungi</taxon>
        <taxon>Dikarya</taxon>
        <taxon>Basidiomycota</taxon>
        <taxon>Agaricomycotina</taxon>
        <taxon>Agaricomycetes</taxon>
        <taxon>Agaricomycetidae</taxon>
        <taxon>Agaricales</taxon>
        <taxon>Marasmiineae</taxon>
        <taxon>Omphalotaceae</taxon>
        <taxon>Lentinula</taxon>
    </lineage>
</organism>
<dbReference type="InterPro" id="IPR011009">
    <property type="entry name" value="Kinase-like_dom_sf"/>
</dbReference>
<sequence length="420" mass="48390">MFASSSTLPPLPSSETGEENDPHYPLGLTPAERQWSDLYPYVARRGYHLRSRYRPGWIGSWIQEGLSTSELMLRPTWRYEYEDAVPSPGRLTVIDATRINDGAPVALKLISMSTQINTPDSNEIEILQYLSSSALAQDPRNHCIQMIDGFEVFTPAEMKELSAQGFSNAFIAVFPFARKWTDIPFRLVWEGLDFVQQVLEGLAFLHEHNIAHRQALPSSFLSCSFFNCLHRSDIRSENLMMDAATTYPCDRIDTPVRYLFIDLGSSTKFDEHRLVEFRHGWHKEIPEIYEMDSEGNRVPTRLYDPFKGDVFVLGMVLDVYFGKSISSLQPLFSFMQNSSPAHRPTASEALSLFHQYTKPLYTSRIHAIMPIADPSPFEDGELDFFTRWMVWTVAYLWGWIDYLRLVYKVLWRGHELRTGT</sequence>
<keyword evidence="4" id="KW-1185">Reference proteome</keyword>